<dbReference type="InterPro" id="IPR021682">
    <property type="entry name" value="DUF2933"/>
</dbReference>
<sequence length="91" mass="9602">MTQDPATDLSPGSTESAGLGAFFRSDYALGYLVLGALATYLYFSDHRAHFLGALPFLLLLACPLMHVFMHRGHGGHGSHGARSLSADGGPK</sequence>
<accession>A0A562ZWL1</accession>
<dbReference type="Proteomes" id="UP000318199">
    <property type="component" value="Unassembled WGS sequence"/>
</dbReference>
<reference evidence="2 3" key="1">
    <citation type="submission" date="2019-07" db="EMBL/GenBank/DDBJ databases">
        <title>Caenimonas sedimenti sp. nov., isolated from activated sludge.</title>
        <authorList>
            <person name="Xu J."/>
        </authorList>
    </citation>
    <scope>NUCLEOTIDE SEQUENCE [LARGE SCALE GENOMIC DNA]</scope>
    <source>
        <strain evidence="2 3">HX-9-20</strain>
    </source>
</reference>
<comment type="caution">
    <text evidence="2">The sequence shown here is derived from an EMBL/GenBank/DDBJ whole genome shotgun (WGS) entry which is preliminary data.</text>
</comment>
<dbReference type="EMBL" id="VOBQ01000002">
    <property type="protein sequence ID" value="TWO73009.1"/>
    <property type="molecule type" value="Genomic_DNA"/>
</dbReference>
<evidence type="ECO:0000313" key="3">
    <source>
        <dbReference type="Proteomes" id="UP000318199"/>
    </source>
</evidence>
<organism evidence="2 3">
    <name type="scientific">Caenimonas sedimenti</name>
    <dbReference type="NCBI Taxonomy" id="2596921"/>
    <lineage>
        <taxon>Bacteria</taxon>
        <taxon>Pseudomonadati</taxon>
        <taxon>Pseudomonadota</taxon>
        <taxon>Betaproteobacteria</taxon>
        <taxon>Burkholderiales</taxon>
        <taxon>Comamonadaceae</taxon>
        <taxon>Caenimonas</taxon>
    </lineage>
</organism>
<feature type="transmembrane region" description="Helical" evidence="1">
    <location>
        <begin position="50"/>
        <end position="69"/>
    </location>
</feature>
<feature type="transmembrane region" description="Helical" evidence="1">
    <location>
        <begin position="27"/>
        <end position="43"/>
    </location>
</feature>
<protein>
    <submittedName>
        <fullName evidence="2">DUF2933 domain-containing protein</fullName>
    </submittedName>
</protein>
<keyword evidence="1" id="KW-0472">Membrane</keyword>
<gene>
    <name evidence="2" type="ORF">FN976_01870</name>
</gene>
<evidence type="ECO:0000256" key="1">
    <source>
        <dbReference type="SAM" id="Phobius"/>
    </source>
</evidence>
<keyword evidence="3" id="KW-1185">Reference proteome</keyword>
<evidence type="ECO:0000313" key="2">
    <source>
        <dbReference type="EMBL" id="TWO73009.1"/>
    </source>
</evidence>
<dbReference type="RefSeq" id="WP_145890402.1">
    <property type="nucleotide sequence ID" value="NZ_VOBQ01000002.1"/>
</dbReference>
<name>A0A562ZWL1_9BURK</name>
<keyword evidence="1" id="KW-1133">Transmembrane helix</keyword>
<proteinExistence type="predicted"/>
<keyword evidence="1" id="KW-0812">Transmembrane</keyword>
<dbReference type="AlphaFoldDB" id="A0A562ZWL1"/>
<dbReference type="Pfam" id="PF11666">
    <property type="entry name" value="DUF2933"/>
    <property type="match status" value="1"/>
</dbReference>